<dbReference type="EMBL" id="JAFGIX010000046">
    <property type="protein sequence ID" value="MBN1573354.1"/>
    <property type="molecule type" value="Genomic_DNA"/>
</dbReference>
<proteinExistence type="predicted"/>
<organism evidence="1 2">
    <name type="scientific">Candidatus Zymogenus saltonus</name>
    <dbReference type="NCBI Taxonomy" id="2844893"/>
    <lineage>
        <taxon>Bacteria</taxon>
        <taxon>Deltaproteobacteria</taxon>
        <taxon>Candidatus Zymogenia</taxon>
        <taxon>Candidatus Zymogeniales</taxon>
        <taxon>Candidatus Zymogenaceae</taxon>
        <taxon>Candidatus Zymogenus</taxon>
    </lineage>
</organism>
<evidence type="ECO:0000313" key="2">
    <source>
        <dbReference type="Proteomes" id="UP000809273"/>
    </source>
</evidence>
<dbReference type="Proteomes" id="UP000809273">
    <property type="component" value="Unassembled WGS sequence"/>
</dbReference>
<name>A0A9D8KEP7_9DELT</name>
<evidence type="ECO:0000313" key="1">
    <source>
        <dbReference type="EMBL" id="MBN1573354.1"/>
    </source>
</evidence>
<comment type="caution">
    <text evidence="1">The sequence shown here is derived from an EMBL/GenBank/DDBJ whole genome shotgun (WGS) entry which is preliminary data.</text>
</comment>
<accession>A0A9D8KEP7</accession>
<gene>
    <name evidence="1" type="ORF">JW984_09190</name>
</gene>
<dbReference type="AlphaFoldDB" id="A0A9D8KEP7"/>
<reference evidence="1" key="1">
    <citation type="journal article" date="2021" name="Environ. Microbiol.">
        <title>Genomic characterization of three novel Desulfobacterota classes expand the metabolic and phylogenetic diversity of the phylum.</title>
        <authorList>
            <person name="Murphy C.L."/>
            <person name="Biggerstaff J."/>
            <person name="Eichhorn A."/>
            <person name="Ewing E."/>
            <person name="Shahan R."/>
            <person name="Soriano D."/>
            <person name="Stewart S."/>
            <person name="VanMol K."/>
            <person name="Walker R."/>
            <person name="Walters P."/>
            <person name="Elshahed M.S."/>
            <person name="Youssef N.H."/>
        </authorList>
    </citation>
    <scope>NUCLEOTIDE SEQUENCE</scope>
    <source>
        <strain evidence="1">Zod_Metabat.24</strain>
    </source>
</reference>
<sequence length="209" mass="23709">MDEERKKQLEATVEGIWAMMGSFGAQVEDTIPAGEAAEERRALARRIGRLYLAFARVLIDRLGEEEAKPAILEAIRDYSYRCAEARKAGMMDLPQRGIHEKTEIAEEKGEKRLRSWGCGISQEFRRQGEEKLGALYCYVDPCSFMFTIPNIKLYHKKMEPLGGDCCEFDLAIASDEEMKDVTEAGRDYRHVDPIIKEGTEGPLLKKGKQ</sequence>
<dbReference type="GO" id="GO:0016787">
    <property type="term" value="F:hydrolase activity"/>
    <property type="evidence" value="ECO:0007669"/>
    <property type="project" value="UniProtKB-KW"/>
</dbReference>
<keyword evidence="1" id="KW-0378">Hydrolase</keyword>
<dbReference type="InterPro" id="IPR026002">
    <property type="entry name" value="ATC_hydrolase-like"/>
</dbReference>
<dbReference type="Pfam" id="PF14196">
    <property type="entry name" value="ATC_hydrolase"/>
    <property type="match status" value="1"/>
</dbReference>
<protein>
    <submittedName>
        <fullName evidence="1">L-2-amino-thiazoline-4-carboxylic acid hydrolase</fullName>
    </submittedName>
</protein>
<reference evidence="1" key="2">
    <citation type="submission" date="2021-01" db="EMBL/GenBank/DDBJ databases">
        <authorList>
            <person name="Hahn C.R."/>
            <person name="Youssef N.H."/>
            <person name="Elshahed M."/>
        </authorList>
    </citation>
    <scope>NUCLEOTIDE SEQUENCE</scope>
    <source>
        <strain evidence="1">Zod_Metabat.24</strain>
    </source>
</reference>